<dbReference type="InterPro" id="IPR050832">
    <property type="entry name" value="Bact_Acetyltransf"/>
</dbReference>
<dbReference type="GO" id="GO:0016747">
    <property type="term" value="F:acyltransferase activity, transferring groups other than amino-acyl groups"/>
    <property type="evidence" value="ECO:0007669"/>
    <property type="project" value="InterPro"/>
</dbReference>
<dbReference type="AlphaFoldDB" id="A0A3L6ZMD8"/>
<dbReference type="CDD" id="cd04301">
    <property type="entry name" value="NAT_SF"/>
    <property type="match status" value="2"/>
</dbReference>
<dbReference type="PROSITE" id="PS51186">
    <property type="entry name" value="GNAT"/>
    <property type="match status" value="2"/>
</dbReference>
<evidence type="ECO:0000256" key="3">
    <source>
        <dbReference type="SAM" id="MobiDB-lite"/>
    </source>
</evidence>
<evidence type="ECO:0000313" key="6">
    <source>
        <dbReference type="Proteomes" id="UP000275395"/>
    </source>
</evidence>
<evidence type="ECO:0000256" key="1">
    <source>
        <dbReference type="ARBA" id="ARBA00022679"/>
    </source>
</evidence>
<gene>
    <name evidence="5" type="ORF">D9V30_07610</name>
</gene>
<dbReference type="EMBL" id="RCUW01000005">
    <property type="protein sequence ID" value="RLP69176.1"/>
    <property type="molecule type" value="Genomic_DNA"/>
</dbReference>
<organism evidence="5 6">
    <name type="scientific">Mycetocola reblochoni</name>
    <dbReference type="NCBI Taxonomy" id="331618"/>
    <lineage>
        <taxon>Bacteria</taxon>
        <taxon>Bacillati</taxon>
        <taxon>Actinomycetota</taxon>
        <taxon>Actinomycetes</taxon>
        <taxon>Micrococcales</taxon>
        <taxon>Microbacteriaceae</taxon>
        <taxon>Mycetocola</taxon>
    </lineage>
</organism>
<dbReference type="Pfam" id="PF00583">
    <property type="entry name" value="Acetyltransf_1"/>
    <property type="match status" value="1"/>
</dbReference>
<evidence type="ECO:0000313" key="5">
    <source>
        <dbReference type="EMBL" id="RLP69176.1"/>
    </source>
</evidence>
<feature type="region of interest" description="Disordered" evidence="3">
    <location>
        <begin position="1"/>
        <end position="21"/>
    </location>
</feature>
<dbReference type="Gene3D" id="3.40.630.30">
    <property type="match status" value="1"/>
</dbReference>
<sequence length="349" mass="37717">MPSQTRTLSERLGPVPEPVRPSHPGIAEWRSATAADVDAVVGALTAMAVTDSPEHLPSAGHVAEELALSHIDLAVDSVLGFDAAGVLVAYGLVALDPGADTRAQSYLSGGVIPEARGRGIGRELLRWQLERSRQQLATVTADVPGWSMLFCPEGNASAPALFARVGAPLTRYFVGMHRDVAKPIDRVEPRAAEDGLRIVPFEPALADSARRSRNDSFRDHWGSQPTLPEEWSVMVDAPAFRYDLSRVAVVGEGDDRRVVGFGLVELNEQDWEAQGYTSAYIDYIGVSREARGRRVAPAIIGEVLTAIRDAGYQQALLDVDSASPTGADELYGRWGFVAGTRELAFVREY</sequence>
<dbReference type="PANTHER" id="PTHR43877">
    <property type="entry name" value="AMINOALKYLPHOSPHONATE N-ACETYLTRANSFERASE-RELATED-RELATED"/>
    <property type="match status" value="1"/>
</dbReference>
<name>A0A3L6ZMD8_9MICO</name>
<reference evidence="5 6" key="1">
    <citation type="submission" date="2018-10" db="EMBL/GenBank/DDBJ databases">
        <authorList>
            <person name="Li J."/>
        </authorList>
    </citation>
    <scope>NUCLEOTIDE SEQUENCE [LARGE SCALE GENOMIC DNA]</scope>
    <source>
        <strain evidence="5 6">JCM 30549</strain>
    </source>
</reference>
<keyword evidence="1 5" id="KW-0808">Transferase</keyword>
<dbReference type="RefSeq" id="WP_087135731.1">
    <property type="nucleotide sequence ID" value="NZ_JBQDRQ010000029.1"/>
</dbReference>
<feature type="domain" description="N-acetyltransferase" evidence="4">
    <location>
        <begin position="27"/>
        <end position="185"/>
    </location>
</feature>
<dbReference type="Proteomes" id="UP000275395">
    <property type="component" value="Unassembled WGS sequence"/>
</dbReference>
<evidence type="ECO:0000256" key="2">
    <source>
        <dbReference type="ARBA" id="ARBA00023315"/>
    </source>
</evidence>
<comment type="caution">
    <text evidence="5">The sequence shown here is derived from an EMBL/GenBank/DDBJ whole genome shotgun (WGS) entry which is preliminary data.</text>
</comment>
<dbReference type="SUPFAM" id="SSF55729">
    <property type="entry name" value="Acyl-CoA N-acyltransferases (Nat)"/>
    <property type="match status" value="2"/>
</dbReference>
<accession>A0A3L6ZMD8</accession>
<dbReference type="InterPro" id="IPR016181">
    <property type="entry name" value="Acyl_CoA_acyltransferase"/>
</dbReference>
<feature type="domain" description="N-acetyltransferase" evidence="4">
    <location>
        <begin position="196"/>
        <end position="349"/>
    </location>
</feature>
<evidence type="ECO:0000259" key="4">
    <source>
        <dbReference type="PROSITE" id="PS51186"/>
    </source>
</evidence>
<proteinExistence type="predicted"/>
<protein>
    <submittedName>
        <fullName evidence="5">GNAT family N-acetyltransferase</fullName>
    </submittedName>
</protein>
<dbReference type="InterPro" id="IPR000182">
    <property type="entry name" value="GNAT_dom"/>
</dbReference>
<keyword evidence="2" id="KW-0012">Acyltransferase</keyword>